<dbReference type="PROSITE" id="PS51206">
    <property type="entry name" value="SF3_HELICASE_1"/>
    <property type="match status" value="1"/>
</dbReference>
<dbReference type="PANTHER" id="PTHR35372">
    <property type="entry name" value="ATP BINDING PROTEIN-RELATED"/>
    <property type="match status" value="1"/>
</dbReference>
<dbReference type="InterPro" id="IPR014015">
    <property type="entry name" value="Helicase_SF3_DNA-vir"/>
</dbReference>
<protein>
    <recommendedName>
        <fullName evidence="4">SF3 helicase domain-containing protein</fullName>
    </recommendedName>
</protein>
<dbReference type="EMBL" id="AAKOCB010000027">
    <property type="protein sequence ID" value="ECT8541872.1"/>
    <property type="molecule type" value="Genomic_DNA"/>
</dbReference>
<dbReference type="GO" id="GO:0005524">
    <property type="term" value="F:ATP binding"/>
    <property type="evidence" value="ECO:0007669"/>
    <property type="project" value="UniProtKB-KW"/>
</dbReference>
<evidence type="ECO:0000256" key="2">
    <source>
        <dbReference type="ARBA" id="ARBA00022801"/>
    </source>
</evidence>
<dbReference type="PANTHER" id="PTHR35372:SF2">
    <property type="entry name" value="SF3 HELICASE DOMAIN-CONTAINING PROTEIN"/>
    <property type="match status" value="1"/>
</dbReference>
<proteinExistence type="predicted"/>
<dbReference type="Pfam" id="PF19263">
    <property type="entry name" value="DUF5906"/>
    <property type="match status" value="1"/>
</dbReference>
<feature type="domain" description="SF3 helicase" evidence="4">
    <location>
        <begin position="180"/>
        <end position="336"/>
    </location>
</feature>
<name>A0A603A167_SALVI</name>
<evidence type="ECO:0000259" key="4">
    <source>
        <dbReference type="PROSITE" id="PS51206"/>
    </source>
</evidence>
<keyword evidence="2" id="KW-0378">Hydrolase</keyword>
<sequence length="489" mass="53686">MSKTEQKTATVTPLDGFSWIAPENRTFSVNPLLDRAKASFRANALSAYYGAAYVSSDDARNIHVFDGSVWELFPTARIEYDAAALLEYAGADFDPQEILGIVRVMRMKNPRMGNESPDLISFDNGVLDISTGVFRPHSPFDWLTTKNGVVWVPGSDDETLETHAPSFNKWLVHASRGDKTRATAIMAAFYMVLTCRHDWEMYLSVSGPGGSGKSTMQRVCTMLAGEHNTSAFSLTGICGDFGLEHLMGKRFLVNSESESKWPARAVSLVKAITGGDLLPVNRKGEKVVSATLKAIMMFVGNVARSADENDNGGLARREIPFHFPDVVADADKDTALTEKIRAELPVIIRRLLARFPEANMAKAALLKQRDGADAKAIKLECSPLERFLSSLEIDPLATLTGSGGMQWNDTGLNSAGTVRYERRFVMHAYLSFCGYEGIKPSMTKSELVRAIKFRFGSALKTGKGAKNRTLVNLRVREDAEYLAGVTDAE</sequence>
<dbReference type="InterPro" id="IPR051620">
    <property type="entry name" value="ORF904-like_C"/>
</dbReference>
<comment type="caution">
    <text evidence="5">The sequence shown here is derived from an EMBL/GenBank/DDBJ whole genome shotgun (WGS) entry which is preliminary data.</text>
</comment>
<dbReference type="Pfam" id="PF08706">
    <property type="entry name" value="D5_N"/>
    <property type="match status" value="1"/>
</dbReference>
<evidence type="ECO:0000256" key="1">
    <source>
        <dbReference type="ARBA" id="ARBA00022741"/>
    </source>
</evidence>
<dbReference type="InterPro" id="IPR027417">
    <property type="entry name" value="P-loop_NTPase"/>
</dbReference>
<dbReference type="SMART" id="SM00885">
    <property type="entry name" value="D5_N"/>
    <property type="match status" value="1"/>
</dbReference>
<reference evidence="5" key="1">
    <citation type="submission" date="2018-07" db="EMBL/GenBank/DDBJ databases">
        <authorList>
            <consortium name="PulseNet: The National Subtyping Network for Foodborne Disease Surveillance"/>
            <person name="Tarr C.L."/>
            <person name="Trees E."/>
            <person name="Katz L.S."/>
            <person name="Carleton-Romer H.A."/>
            <person name="Stroika S."/>
            <person name="Kucerova Z."/>
            <person name="Roache K.F."/>
            <person name="Sabol A.L."/>
            <person name="Besser J."/>
            <person name="Gerner-Smidt P."/>
        </authorList>
    </citation>
    <scope>NUCLEOTIDE SEQUENCE</scope>
    <source>
        <strain evidence="5">PNUSAS007903</strain>
    </source>
</reference>
<dbReference type="InterPro" id="IPR014818">
    <property type="entry name" value="Phage/plasmid_primase_P4_C"/>
</dbReference>
<organism evidence="5">
    <name type="scientific">Salmonella virchow</name>
    <dbReference type="NCBI Taxonomy" id="48409"/>
    <lineage>
        <taxon>Bacteria</taxon>
        <taxon>Pseudomonadati</taxon>
        <taxon>Pseudomonadota</taxon>
        <taxon>Gammaproteobacteria</taxon>
        <taxon>Enterobacterales</taxon>
        <taxon>Enterobacteriaceae</taxon>
        <taxon>Salmonella</taxon>
    </lineage>
</organism>
<dbReference type="SUPFAM" id="SSF52540">
    <property type="entry name" value="P-loop containing nucleoside triphosphate hydrolases"/>
    <property type="match status" value="1"/>
</dbReference>
<dbReference type="Gene3D" id="3.40.50.300">
    <property type="entry name" value="P-loop containing nucleotide triphosphate hydrolases"/>
    <property type="match status" value="1"/>
</dbReference>
<dbReference type="GO" id="GO:0016787">
    <property type="term" value="F:hydrolase activity"/>
    <property type="evidence" value="ECO:0007669"/>
    <property type="project" value="UniProtKB-KW"/>
</dbReference>
<dbReference type="InterPro" id="IPR045455">
    <property type="entry name" value="NrS-1_pol-like_helicase"/>
</dbReference>
<accession>A0A603A167</accession>
<evidence type="ECO:0000256" key="3">
    <source>
        <dbReference type="ARBA" id="ARBA00022840"/>
    </source>
</evidence>
<keyword evidence="1" id="KW-0547">Nucleotide-binding</keyword>
<evidence type="ECO:0000313" key="5">
    <source>
        <dbReference type="EMBL" id="ECT8541872.1"/>
    </source>
</evidence>
<keyword evidence="3" id="KW-0067">ATP-binding</keyword>
<gene>
    <name evidence="5" type="ORF">B0F00_24515</name>
</gene>
<dbReference type="AlphaFoldDB" id="A0A603A167"/>